<feature type="region of interest" description="Disordered" evidence="1">
    <location>
        <begin position="78"/>
        <end position="109"/>
    </location>
</feature>
<protein>
    <submittedName>
        <fullName evidence="2">Uncharacterized protein</fullName>
    </submittedName>
</protein>
<accession>A0A9P3GI95</accession>
<evidence type="ECO:0000313" key="2">
    <source>
        <dbReference type="EMBL" id="GJE95266.1"/>
    </source>
</evidence>
<comment type="caution">
    <text evidence="2">The sequence shown here is derived from an EMBL/GenBank/DDBJ whole genome shotgun (WGS) entry which is preliminary data.</text>
</comment>
<sequence>MVRSRSARLCVTAPGQFLYVLERSAPSYLSAIGVSDLGTMKSNVHTCLIGSDARRRCERRRRAAQTLMCLVPRLESKLSSHRAPPPRPLKTMRASRTQGSLCRSKLPPAQSTDAARHSAQCSGAQCPRLGYNGVRTPVSLSTGVCTDWERGRRAPSDPFLGPKNFCAGADGSRLRTQPRLRITRLEGCVARTKITPTLRLVPAAETNGMALADRWQT</sequence>
<reference evidence="2 3" key="1">
    <citation type="submission" date="2021-08" db="EMBL/GenBank/DDBJ databases">
        <title>Draft Genome Sequence of Phanerochaete sordida strain YK-624.</title>
        <authorList>
            <person name="Mori T."/>
            <person name="Dohra H."/>
            <person name="Suzuki T."/>
            <person name="Kawagishi H."/>
            <person name="Hirai H."/>
        </authorList>
    </citation>
    <scope>NUCLEOTIDE SEQUENCE [LARGE SCALE GENOMIC DNA]</scope>
    <source>
        <strain evidence="2 3">YK-624</strain>
    </source>
</reference>
<dbReference type="AlphaFoldDB" id="A0A9P3GI95"/>
<proteinExistence type="predicted"/>
<dbReference type="EMBL" id="BPQB01000047">
    <property type="protein sequence ID" value="GJE95266.1"/>
    <property type="molecule type" value="Genomic_DNA"/>
</dbReference>
<gene>
    <name evidence="2" type="ORF">PsYK624_114490</name>
</gene>
<evidence type="ECO:0000256" key="1">
    <source>
        <dbReference type="SAM" id="MobiDB-lite"/>
    </source>
</evidence>
<name>A0A9P3GI95_9APHY</name>
<evidence type="ECO:0000313" key="3">
    <source>
        <dbReference type="Proteomes" id="UP000703269"/>
    </source>
</evidence>
<dbReference type="Proteomes" id="UP000703269">
    <property type="component" value="Unassembled WGS sequence"/>
</dbReference>
<keyword evidence="3" id="KW-1185">Reference proteome</keyword>
<organism evidence="2 3">
    <name type="scientific">Phanerochaete sordida</name>
    <dbReference type="NCBI Taxonomy" id="48140"/>
    <lineage>
        <taxon>Eukaryota</taxon>
        <taxon>Fungi</taxon>
        <taxon>Dikarya</taxon>
        <taxon>Basidiomycota</taxon>
        <taxon>Agaricomycotina</taxon>
        <taxon>Agaricomycetes</taxon>
        <taxon>Polyporales</taxon>
        <taxon>Phanerochaetaceae</taxon>
        <taxon>Phanerochaete</taxon>
    </lineage>
</organism>